<dbReference type="Proteomes" id="UP000006163">
    <property type="component" value="Plasmid VS116_lp25"/>
</dbReference>
<reference evidence="1 2" key="1">
    <citation type="journal article" date="2012" name="J. Bacteriol.">
        <title>Whole-Genome Sequences of Borrelia bissettii, Borrelia valaisiana, and Borrelia spielmanii.</title>
        <authorList>
            <person name="Schutzer S.E."/>
            <person name="Fraser-Liggett C.M."/>
            <person name="Qiu W.G."/>
            <person name="Kraiczy P."/>
            <person name="Mongodin E.F."/>
            <person name="Dunn J.J."/>
            <person name="Luft B.J."/>
            <person name="Casjens S.R."/>
        </authorList>
    </citation>
    <scope>NUCLEOTIDE SEQUENCE [LARGE SCALE GENOMIC DNA]</scope>
    <source>
        <strain evidence="1 2">VS116</strain>
        <plasmid evidence="1">VS116_lp25</plasmid>
    </source>
</reference>
<sequence length="37" mass="4240">MINSIKNKSTVFKTSMANKFKIIVSALYLLYNKIIFG</sequence>
<dbReference type="EMBL" id="CP001437">
    <property type="protein sequence ID" value="ACN52827.1"/>
    <property type="molecule type" value="Genomic_DNA"/>
</dbReference>
<proteinExistence type="predicted"/>
<organism evidence="1 2">
    <name type="scientific">Borreliella valaisiana VS116</name>
    <dbReference type="NCBI Taxonomy" id="445987"/>
    <lineage>
        <taxon>Bacteria</taxon>
        <taxon>Pseudomonadati</taxon>
        <taxon>Spirochaetota</taxon>
        <taxon>Spirochaetia</taxon>
        <taxon>Spirochaetales</taxon>
        <taxon>Borreliaceae</taxon>
        <taxon>Borreliella</taxon>
    </lineage>
</organism>
<geneLocation type="plasmid" evidence="1 2">
    <name>VS116_lp25</name>
</geneLocation>
<gene>
    <name evidence="1" type="ORF">BVAVS116_E0053</name>
</gene>
<dbReference type="AlphaFoldDB" id="C0R8T4"/>
<protein>
    <submittedName>
        <fullName evidence="1">Uncharacterized protein</fullName>
    </submittedName>
</protein>
<keyword evidence="2" id="KW-1185">Reference proteome</keyword>
<accession>C0R8T4</accession>
<keyword evidence="1" id="KW-0614">Plasmid</keyword>
<dbReference type="HOGENOM" id="CLU_3340939_0_0_12"/>
<evidence type="ECO:0000313" key="2">
    <source>
        <dbReference type="Proteomes" id="UP000006163"/>
    </source>
</evidence>
<evidence type="ECO:0000313" key="1">
    <source>
        <dbReference type="EMBL" id="ACN52827.1"/>
    </source>
</evidence>
<name>C0R8T4_BORVA</name>